<feature type="modified residue" description="4-aspartylphosphate" evidence="2">
    <location>
        <position position="57"/>
    </location>
</feature>
<comment type="caution">
    <text evidence="2">Lacks conserved residue(s) required for the propagation of feature annotation.</text>
</comment>
<evidence type="ECO:0000313" key="5">
    <source>
        <dbReference type="Proteomes" id="UP001254608"/>
    </source>
</evidence>
<evidence type="ECO:0000259" key="3">
    <source>
        <dbReference type="PROSITE" id="PS50110"/>
    </source>
</evidence>
<sequence length="309" mass="33722">MNTLTTKPTVLLVDDEERILRSLSMLFRLQFKIHATTNPQQAIAIARSEPVHVVVSDQRMPQMLGADLLREIRAVSPNSMRLLLTGYSEYEAVVASINEGEVFRFIAKPWDAVELRSSVLQAAEIAMNLSEQAAVEPARAMTAAPAGVLVIDTDPATEQSVREIVGASRPVYGATSLDEGFECLARHDVAVLISELFVNGDALTGALQMLKAQHPEVVTLVLTSFRDVSTLVGLINGAQVYRFLPKPLRKGPLSMSLQSALNHRQTLHAQPRLAQRHAVQITPGEGDPSIARKVMSYLSRLRARGLGSS</sequence>
<dbReference type="PANTHER" id="PTHR44591:SF19">
    <property type="entry name" value="TWO-COMPONENT RESPONSE REGULATOR-RELATED"/>
    <property type="match status" value="1"/>
</dbReference>
<feature type="domain" description="Response regulatory" evidence="3">
    <location>
        <begin position="147"/>
        <end position="261"/>
    </location>
</feature>
<dbReference type="Proteomes" id="UP001254608">
    <property type="component" value="Unassembled WGS sequence"/>
</dbReference>
<dbReference type="PROSITE" id="PS50110">
    <property type="entry name" value="RESPONSE_REGULATORY"/>
    <property type="match status" value="2"/>
</dbReference>
<name>A0ABU2WI40_9GAMM</name>
<accession>A0ABU2WI40</accession>
<evidence type="ECO:0000256" key="2">
    <source>
        <dbReference type="PROSITE-ProRule" id="PRU00169"/>
    </source>
</evidence>
<dbReference type="CDD" id="cd17569">
    <property type="entry name" value="REC_HupR-like"/>
    <property type="match status" value="1"/>
</dbReference>
<dbReference type="Pfam" id="PF00072">
    <property type="entry name" value="Response_reg"/>
    <property type="match status" value="1"/>
</dbReference>
<dbReference type="PANTHER" id="PTHR44591">
    <property type="entry name" value="STRESS RESPONSE REGULATOR PROTEIN 1"/>
    <property type="match status" value="1"/>
</dbReference>
<dbReference type="RefSeq" id="WP_311364932.1">
    <property type="nucleotide sequence ID" value="NZ_JAVRIC010000011.1"/>
</dbReference>
<feature type="domain" description="Response regulatory" evidence="3">
    <location>
        <begin position="9"/>
        <end position="123"/>
    </location>
</feature>
<gene>
    <name evidence="4" type="ORF">RM530_09210</name>
</gene>
<dbReference type="Gene3D" id="3.40.50.2300">
    <property type="match status" value="2"/>
</dbReference>
<protein>
    <submittedName>
        <fullName evidence="4">Response regulator</fullName>
    </submittedName>
</protein>
<keyword evidence="1 2" id="KW-0597">Phosphoprotein</keyword>
<keyword evidence="5" id="KW-1185">Reference proteome</keyword>
<evidence type="ECO:0000313" key="4">
    <source>
        <dbReference type="EMBL" id="MDT0497539.1"/>
    </source>
</evidence>
<dbReference type="EMBL" id="JAVRIC010000011">
    <property type="protein sequence ID" value="MDT0497539.1"/>
    <property type="molecule type" value="Genomic_DNA"/>
</dbReference>
<dbReference type="InterPro" id="IPR001789">
    <property type="entry name" value="Sig_transdc_resp-reg_receiver"/>
</dbReference>
<proteinExistence type="predicted"/>
<dbReference type="InterPro" id="IPR050595">
    <property type="entry name" value="Bact_response_regulator"/>
</dbReference>
<evidence type="ECO:0000256" key="1">
    <source>
        <dbReference type="ARBA" id="ARBA00022553"/>
    </source>
</evidence>
<organism evidence="4 5">
    <name type="scientific">Banduia mediterranea</name>
    <dbReference type="NCBI Taxonomy" id="3075609"/>
    <lineage>
        <taxon>Bacteria</taxon>
        <taxon>Pseudomonadati</taxon>
        <taxon>Pseudomonadota</taxon>
        <taxon>Gammaproteobacteria</taxon>
        <taxon>Nevskiales</taxon>
        <taxon>Algiphilaceae</taxon>
        <taxon>Banduia</taxon>
    </lineage>
</organism>
<comment type="caution">
    <text evidence="4">The sequence shown here is derived from an EMBL/GenBank/DDBJ whole genome shotgun (WGS) entry which is preliminary data.</text>
</comment>
<dbReference type="SUPFAM" id="SSF52172">
    <property type="entry name" value="CheY-like"/>
    <property type="match status" value="2"/>
</dbReference>
<reference evidence="4 5" key="1">
    <citation type="submission" date="2023-09" db="EMBL/GenBank/DDBJ databases">
        <authorList>
            <person name="Rey-Velasco X."/>
        </authorList>
    </citation>
    <scope>NUCLEOTIDE SEQUENCE [LARGE SCALE GENOMIC DNA]</scope>
    <source>
        <strain evidence="4 5">W345</strain>
    </source>
</reference>
<dbReference type="SMART" id="SM00448">
    <property type="entry name" value="REC"/>
    <property type="match status" value="1"/>
</dbReference>
<dbReference type="InterPro" id="IPR011006">
    <property type="entry name" value="CheY-like_superfamily"/>
</dbReference>